<accession>A0A1F4UHW4</accession>
<dbReference type="STRING" id="1802613.A2V54_03425"/>
<keyword evidence="1" id="KW-1133">Transmembrane helix</keyword>
<organism evidence="3 4">
    <name type="scientific">candidate division WWE3 bacterium RBG_19FT_COMBO_53_11</name>
    <dbReference type="NCBI Taxonomy" id="1802613"/>
    <lineage>
        <taxon>Bacteria</taxon>
        <taxon>Katanobacteria</taxon>
    </lineage>
</organism>
<proteinExistence type="predicted"/>
<reference evidence="3 4" key="1">
    <citation type="journal article" date="2016" name="Nat. Commun.">
        <title>Thousands of microbial genomes shed light on interconnected biogeochemical processes in an aquifer system.</title>
        <authorList>
            <person name="Anantharaman K."/>
            <person name="Brown C.T."/>
            <person name="Hug L.A."/>
            <person name="Sharon I."/>
            <person name="Castelle C.J."/>
            <person name="Probst A.J."/>
            <person name="Thomas B.C."/>
            <person name="Singh A."/>
            <person name="Wilkins M.J."/>
            <person name="Karaoz U."/>
            <person name="Brodie E.L."/>
            <person name="Williams K.H."/>
            <person name="Hubbard S.S."/>
            <person name="Banfield J.F."/>
        </authorList>
    </citation>
    <scope>NUCLEOTIDE SEQUENCE [LARGE SCALE GENOMIC DNA]</scope>
</reference>
<evidence type="ECO:0000313" key="4">
    <source>
        <dbReference type="Proteomes" id="UP000176583"/>
    </source>
</evidence>
<dbReference type="InterPro" id="IPR039568">
    <property type="entry name" value="Peptidase_MA-like_dom"/>
</dbReference>
<dbReference type="Proteomes" id="UP000176583">
    <property type="component" value="Unassembled WGS sequence"/>
</dbReference>
<gene>
    <name evidence="3" type="ORF">A2V54_03425</name>
</gene>
<protein>
    <recommendedName>
        <fullName evidence="2">Peptidase MA-like domain-containing protein</fullName>
    </recommendedName>
</protein>
<name>A0A1F4UHW4_UNCKA</name>
<evidence type="ECO:0000313" key="3">
    <source>
        <dbReference type="EMBL" id="OGC44400.1"/>
    </source>
</evidence>
<keyword evidence="1" id="KW-0472">Membrane</keyword>
<evidence type="ECO:0000259" key="2">
    <source>
        <dbReference type="Pfam" id="PF13485"/>
    </source>
</evidence>
<comment type="caution">
    <text evidence="3">The sequence shown here is derived from an EMBL/GenBank/DDBJ whole genome shotgun (WGS) entry which is preliminary data.</text>
</comment>
<dbReference type="EMBL" id="MEUW01000021">
    <property type="protein sequence ID" value="OGC44400.1"/>
    <property type="molecule type" value="Genomic_DNA"/>
</dbReference>
<sequence>MGERSRVRFALTLLAFVAVLIPVPTQAQGIGIRVIDESYSYTFAKEAIFEIEIESTLREANLFYTVEGEIGQSFRRAPISGGRAVATVSLVSGQIPPASQVTYFWRLEDSQGQLLRTNEQSFRYLDQQFSWKSKTREDVTVFWYGRDNLGNQLLEQTEKSLGEVKNLLGLTQSQPIRVVFYQSWADMQPAVADRWGDQQVVSLGVAMNMQTAVLFLHSSWEETLTHELTHVLTSQLMEGPYDRLPFWLSEGLATYTEGSTREGTQNPLSIGLLSSGPTRAQDIGPAYAQAQSMVTFLIQEHGGEERILELLTTMGQGETVDNALLSVYGFDRTELEKRWRAWVGKPIAETPQPQTPPQDEPIRFALAVGAFSVLCFGASVLLLCTLKKAWRK</sequence>
<feature type="domain" description="Peptidase MA-like" evidence="2">
    <location>
        <begin position="161"/>
        <end position="343"/>
    </location>
</feature>
<keyword evidence="1" id="KW-0812">Transmembrane</keyword>
<dbReference type="AlphaFoldDB" id="A0A1F4UHW4"/>
<dbReference type="Pfam" id="PF13485">
    <property type="entry name" value="Peptidase_MA_2"/>
    <property type="match status" value="1"/>
</dbReference>
<evidence type="ECO:0000256" key="1">
    <source>
        <dbReference type="SAM" id="Phobius"/>
    </source>
</evidence>
<feature type="transmembrane region" description="Helical" evidence="1">
    <location>
        <begin position="364"/>
        <end position="386"/>
    </location>
</feature>